<evidence type="ECO:0000313" key="7">
    <source>
        <dbReference type="EMBL" id="CAB4550838.1"/>
    </source>
</evidence>
<evidence type="ECO:0000313" key="8">
    <source>
        <dbReference type="EMBL" id="CAB4578031.1"/>
    </source>
</evidence>
<organism evidence="9">
    <name type="scientific">freshwater metagenome</name>
    <dbReference type="NCBI Taxonomy" id="449393"/>
    <lineage>
        <taxon>unclassified sequences</taxon>
        <taxon>metagenomes</taxon>
        <taxon>ecological metagenomes</taxon>
    </lineage>
</organism>
<comment type="similarity">
    <text evidence="1">Belongs to the sigma-70 factor family. ECF subfamily.</text>
</comment>
<dbReference type="AlphaFoldDB" id="A0A6J6K0Y6"/>
<dbReference type="SUPFAM" id="SSF88659">
    <property type="entry name" value="Sigma3 and sigma4 domains of RNA polymerase sigma factors"/>
    <property type="match status" value="1"/>
</dbReference>
<dbReference type="InterPro" id="IPR036388">
    <property type="entry name" value="WH-like_DNA-bd_sf"/>
</dbReference>
<dbReference type="Gene3D" id="1.10.10.10">
    <property type="entry name" value="Winged helix-like DNA-binding domain superfamily/Winged helix DNA-binding domain"/>
    <property type="match status" value="1"/>
</dbReference>
<feature type="domain" description="RNA polymerase sigma factor 70 region 4 type 2" evidence="6">
    <location>
        <begin position="150"/>
        <end position="202"/>
    </location>
</feature>
<keyword evidence="3" id="KW-0731">Sigma factor</keyword>
<dbReference type="InterPro" id="IPR039425">
    <property type="entry name" value="RNA_pol_sigma-70-like"/>
</dbReference>
<keyword evidence="2" id="KW-0805">Transcription regulation</keyword>
<dbReference type="InterPro" id="IPR013325">
    <property type="entry name" value="RNA_pol_sigma_r2"/>
</dbReference>
<evidence type="ECO:0000256" key="4">
    <source>
        <dbReference type="ARBA" id="ARBA00023163"/>
    </source>
</evidence>
<dbReference type="InterPro" id="IPR013324">
    <property type="entry name" value="RNA_pol_sigma_r3/r4-like"/>
</dbReference>
<evidence type="ECO:0000256" key="3">
    <source>
        <dbReference type="ARBA" id="ARBA00023082"/>
    </source>
</evidence>
<dbReference type="SUPFAM" id="SSF88946">
    <property type="entry name" value="Sigma2 domain of RNA polymerase sigma factors"/>
    <property type="match status" value="1"/>
</dbReference>
<proteinExistence type="inferred from homology"/>
<dbReference type="NCBIfam" id="TIGR02937">
    <property type="entry name" value="sigma70-ECF"/>
    <property type="match status" value="1"/>
</dbReference>
<dbReference type="CDD" id="cd06171">
    <property type="entry name" value="Sigma70_r4"/>
    <property type="match status" value="1"/>
</dbReference>
<protein>
    <submittedName>
        <fullName evidence="9">Unannotated protein</fullName>
    </submittedName>
</protein>
<evidence type="ECO:0000259" key="5">
    <source>
        <dbReference type="Pfam" id="PF04542"/>
    </source>
</evidence>
<dbReference type="PANTHER" id="PTHR43133:SF66">
    <property type="entry name" value="ECF RNA POLYMERASE SIGMA FACTOR SIGK"/>
    <property type="match status" value="1"/>
</dbReference>
<name>A0A6J6K0Y6_9ZZZZ</name>
<evidence type="ECO:0000256" key="2">
    <source>
        <dbReference type="ARBA" id="ARBA00023015"/>
    </source>
</evidence>
<feature type="domain" description="RNA polymerase sigma-70 region 2" evidence="5">
    <location>
        <begin position="52"/>
        <end position="119"/>
    </location>
</feature>
<sequence>MPPFPGSVAPFAFETMDLSSPASASISKTIPASDAGDLVDLVRRDQSALARIYDRFGSAVYGLSRQVLKDDGLAQDVTQEIFLRLWNEPQRFDPERGSLRSFLLREAHSRSIERVRSEEARRQRESRSEFRDRPVPLDIEDDVLKSLTSDEVRNALSQLPEGERSAIVLAYYGGHSYREVASVLGAPEGTIKSRIRSGLLKLSSLLDDEGSEAKP</sequence>
<evidence type="ECO:0000313" key="10">
    <source>
        <dbReference type="EMBL" id="CAB4687075.1"/>
    </source>
</evidence>
<evidence type="ECO:0000256" key="1">
    <source>
        <dbReference type="ARBA" id="ARBA00010641"/>
    </source>
</evidence>
<dbReference type="GO" id="GO:0003677">
    <property type="term" value="F:DNA binding"/>
    <property type="evidence" value="ECO:0007669"/>
    <property type="project" value="InterPro"/>
</dbReference>
<gene>
    <name evidence="7" type="ORF">UFOPK1495_00855</name>
    <name evidence="8" type="ORF">UFOPK1711_00956</name>
    <name evidence="9" type="ORF">UFOPK2143_00756</name>
    <name evidence="10" type="ORF">UFOPK2350_01369</name>
</gene>
<evidence type="ECO:0000259" key="6">
    <source>
        <dbReference type="Pfam" id="PF08281"/>
    </source>
</evidence>
<keyword evidence="4" id="KW-0804">Transcription</keyword>
<dbReference type="GO" id="GO:0006352">
    <property type="term" value="P:DNA-templated transcription initiation"/>
    <property type="evidence" value="ECO:0007669"/>
    <property type="project" value="InterPro"/>
</dbReference>
<dbReference type="InterPro" id="IPR007627">
    <property type="entry name" value="RNA_pol_sigma70_r2"/>
</dbReference>
<accession>A0A6J6K0Y6</accession>
<reference evidence="9" key="1">
    <citation type="submission" date="2020-05" db="EMBL/GenBank/DDBJ databases">
        <authorList>
            <person name="Chiriac C."/>
            <person name="Salcher M."/>
            <person name="Ghai R."/>
            <person name="Kavagutti S V."/>
        </authorList>
    </citation>
    <scope>NUCLEOTIDE SEQUENCE</scope>
</reference>
<dbReference type="EMBL" id="CAEZXE010000133">
    <property type="protein sequence ID" value="CAB4687075.1"/>
    <property type="molecule type" value="Genomic_DNA"/>
</dbReference>
<dbReference type="PANTHER" id="PTHR43133">
    <property type="entry name" value="RNA POLYMERASE ECF-TYPE SIGMA FACTO"/>
    <property type="match status" value="1"/>
</dbReference>
<dbReference type="Pfam" id="PF04542">
    <property type="entry name" value="Sigma70_r2"/>
    <property type="match status" value="1"/>
</dbReference>
<dbReference type="InterPro" id="IPR014284">
    <property type="entry name" value="RNA_pol_sigma-70_dom"/>
</dbReference>
<dbReference type="Pfam" id="PF08281">
    <property type="entry name" value="Sigma70_r4_2"/>
    <property type="match status" value="1"/>
</dbReference>
<evidence type="ECO:0000313" key="9">
    <source>
        <dbReference type="EMBL" id="CAB4642154.1"/>
    </source>
</evidence>
<dbReference type="EMBL" id="CAEZSU010000078">
    <property type="protein sequence ID" value="CAB4550838.1"/>
    <property type="molecule type" value="Genomic_DNA"/>
</dbReference>
<dbReference type="Gene3D" id="1.10.1740.10">
    <property type="match status" value="1"/>
</dbReference>
<dbReference type="EMBL" id="CAEZTR010000048">
    <property type="protein sequence ID" value="CAB4578031.1"/>
    <property type="molecule type" value="Genomic_DNA"/>
</dbReference>
<dbReference type="GO" id="GO:0016987">
    <property type="term" value="F:sigma factor activity"/>
    <property type="evidence" value="ECO:0007669"/>
    <property type="project" value="UniProtKB-KW"/>
</dbReference>
<dbReference type="EMBL" id="CAEZVV010000034">
    <property type="protein sequence ID" value="CAB4642154.1"/>
    <property type="molecule type" value="Genomic_DNA"/>
</dbReference>
<dbReference type="InterPro" id="IPR013249">
    <property type="entry name" value="RNA_pol_sigma70_r4_t2"/>
</dbReference>